<gene>
    <name evidence="1" type="ORF">IAC43_07520</name>
</gene>
<dbReference type="Proteomes" id="UP000824160">
    <property type="component" value="Unassembled WGS sequence"/>
</dbReference>
<sequence length="142" mass="15796">MNDQELLSYIYQNADMGVDGILKVLETASGEKLRGALQSQLSEYDQIRSEAMQMLRERGSEPDAPSAMAKMTAKVTATVNTMRDSSPQSIAEMMIQGNAMGLTKITRRLGDYDGEDRAVRRLAGKLLSTEQQNIEQMKQFLS</sequence>
<dbReference type="InterPro" id="IPR012347">
    <property type="entry name" value="Ferritin-like"/>
</dbReference>
<dbReference type="AlphaFoldDB" id="A0A9D1KS72"/>
<reference evidence="1" key="2">
    <citation type="journal article" date="2021" name="PeerJ">
        <title>Extensive microbial diversity within the chicken gut microbiome revealed by metagenomics and culture.</title>
        <authorList>
            <person name="Gilroy R."/>
            <person name="Ravi A."/>
            <person name="Getino M."/>
            <person name="Pursley I."/>
            <person name="Horton D.L."/>
            <person name="Alikhan N.F."/>
            <person name="Baker D."/>
            <person name="Gharbi K."/>
            <person name="Hall N."/>
            <person name="Watson M."/>
            <person name="Adriaenssens E.M."/>
            <person name="Foster-Nyarko E."/>
            <person name="Jarju S."/>
            <person name="Secka A."/>
            <person name="Antonio M."/>
            <person name="Oren A."/>
            <person name="Chaudhuri R.R."/>
            <person name="La Ragione R."/>
            <person name="Hildebrand F."/>
            <person name="Pallen M.J."/>
        </authorList>
    </citation>
    <scope>NUCLEOTIDE SEQUENCE</scope>
    <source>
        <strain evidence="1">ChiBcec7-5410</strain>
    </source>
</reference>
<comment type="caution">
    <text evidence="1">The sequence shown here is derived from an EMBL/GenBank/DDBJ whole genome shotgun (WGS) entry which is preliminary data.</text>
</comment>
<evidence type="ECO:0008006" key="3">
    <source>
        <dbReference type="Google" id="ProtNLM"/>
    </source>
</evidence>
<dbReference type="Gene3D" id="1.20.1260.10">
    <property type="match status" value="1"/>
</dbReference>
<name>A0A9D1KS72_9FIRM</name>
<organism evidence="1 2">
    <name type="scientific">Candidatus Faecivivens stercoripullorum</name>
    <dbReference type="NCBI Taxonomy" id="2840805"/>
    <lineage>
        <taxon>Bacteria</taxon>
        <taxon>Bacillati</taxon>
        <taxon>Bacillota</taxon>
        <taxon>Clostridia</taxon>
        <taxon>Eubacteriales</taxon>
        <taxon>Oscillospiraceae</taxon>
        <taxon>Oscillospiraceae incertae sedis</taxon>
        <taxon>Candidatus Faecivivens</taxon>
    </lineage>
</organism>
<protein>
    <recommendedName>
        <fullName evidence="3">DUF2383 domain-containing protein</fullName>
    </recommendedName>
</protein>
<evidence type="ECO:0000313" key="1">
    <source>
        <dbReference type="EMBL" id="HIT95019.1"/>
    </source>
</evidence>
<reference evidence="1" key="1">
    <citation type="submission" date="2020-10" db="EMBL/GenBank/DDBJ databases">
        <authorList>
            <person name="Gilroy R."/>
        </authorList>
    </citation>
    <scope>NUCLEOTIDE SEQUENCE</scope>
    <source>
        <strain evidence="1">ChiBcec7-5410</strain>
    </source>
</reference>
<accession>A0A9D1KS72</accession>
<evidence type="ECO:0000313" key="2">
    <source>
        <dbReference type="Proteomes" id="UP000824160"/>
    </source>
</evidence>
<dbReference type="EMBL" id="DVLW01000206">
    <property type="protein sequence ID" value="HIT95019.1"/>
    <property type="molecule type" value="Genomic_DNA"/>
</dbReference>
<proteinExistence type="predicted"/>